<dbReference type="GO" id="GO:0005737">
    <property type="term" value="C:cytoplasm"/>
    <property type="evidence" value="ECO:0007669"/>
    <property type="project" value="UniProtKB-SubCell"/>
</dbReference>
<organism evidence="9 10">
    <name type="scientific">Symbiodinium necroappetens</name>
    <dbReference type="NCBI Taxonomy" id="1628268"/>
    <lineage>
        <taxon>Eukaryota</taxon>
        <taxon>Sar</taxon>
        <taxon>Alveolata</taxon>
        <taxon>Dinophyceae</taxon>
        <taxon>Suessiales</taxon>
        <taxon>Symbiodiniaceae</taxon>
        <taxon>Symbiodinium</taxon>
    </lineage>
</organism>
<evidence type="ECO:0000256" key="1">
    <source>
        <dbReference type="ARBA" id="ARBA00003056"/>
    </source>
</evidence>
<dbReference type="Pfam" id="PF04488">
    <property type="entry name" value="Gly_transf_sug"/>
    <property type="match status" value="1"/>
</dbReference>
<dbReference type="Gene3D" id="3.90.550.20">
    <property type="match status" value="1"/>
</dbReference>
<dbReference type="InterPro" id="IPR027887">
    <property type="entry name" value="DUF4464"/>
</dbReference>
<feature type="region of interest" description="Disordered" evidence="8">
    <location>
        <begin position="615"/>
        <end position="637"/>
    </location>
</feature>
<dbReference type="PANTHER" id="PTHR33588">
    <property type="entry name" value="CILIA- AND FLAGELLA-ASSOCIATED PROTEIN 299"/>
    <property type="match status" value="1"/>
</dbReference>
<feature type="compositionally biased region" description="Acidic residues" evidence="8">
    <location>
        <begin position="509"/>
        <end position="520"/>
    </location>
</feature>
<evidence type="ECO:0000256" key="3">
    <source>
        <dbReference type="ARBA" id="ARBA00004496"/>
    </source>
</evidence>
<feature type="region of interest" description="Disordered" evidence="8">
    <location>
        <begin position="389"/>
        <end position="538"/>
    </location>
</feature>
<keyword evidence="5" id="KW-0963">Cytoplasm</keyword>
<evidence type="ECO:0000256" key="6">
    <source>
        <dbReference type="ARBA" id="ARBA00023242"/>
    </source>
</evidence>
<reference evidence="9" key="1">
    <citation type="submission" date="2021-02" db="EMBL/GenBank/DDBJ databases">
        <authorList>
            <person name="Dougan E. K."/>
            <person name="Rhodes N."/>
            <person name="Thang M."/>
            <person name="Chan C."/>
        </authorList>
    </citation>
    <scope>NUCLEOTIDE SEQUENCE</scope>
</reference>
<evidence type="ECO:0000313" key="10">
    <source>
        <dbReference type="Proteomes" id="UP000601435"/>
    </source>
</evidence>
<keyword evidence="7" id="KW-0175">Coiled coil</keyword>
<comment type="subcellular location">
    <subcellularLocation>
        <location evidence="3">Cytoplasm</location>
    </subcellularLocation>
    <subcellularLocation>
        <location evidence="2">Nucleus</location>
    </subcellularLocation>
</comment>
<proteinExistence type="predicted"/>
<feature type="compositionally biased region" description="Basic and acidic residues" evidence="8">
    <location>
        <begin position="473"/>
        <end position="485"/>
    </location>
</feature>
<keyword evidence="10" id="KW-1185">Reference proteome</keyword>
<dbReference type="PANTHER" id="PTHR33588:SF1">
    <property type="entry name" value="CILIA- AND FLAGELLA-ASSOCIATED PROTEIN 299"/>
    <property type="match status" value="1"/>
</dbReference>
<name>A0A812RTB0_9DINO</name>
<comment type="caution">
    <text evidence="9">The sequence shown here is derived from an EMBL/GenBank/DDBJ whole genome shotgun (WGS) entry which is preliminary data.</text>
</comment>
<gene>
    <name evidence="9" type="primary">cfap299</name>
    <name evidence="9" type="ORF">SNEC2469_LOCUS12651</name>
</gene>
<dbReference type="SUPFAM" id="SSF53448">
    <property type="entry name" value="Nucleotide-diphospho-sugar transferases"/>
    <property type="match status" value="1"/>
</dbReference>
<dbReference type="OrthoDB" id="2136125at2759"/>
<evidence type="ECO:0000256" key="2">
    <source>
        <dbReference type="ARBA" id="ARBA00004123"/>
    </source>
</evidence>
<feature type="coiled-coil region" evidence="7">
    <location>
        <begin position="354"/>
        <end position="381"/>
    </location>
</feature>
<accession>A0A812RTB0</accession>
<dbReference type="AlphaFoldDB" id="A0A812RTB0"/>
<keyword evidence="6" id="KW-0539">Nucleus</keyword>
<evidence type="ECO:0000256" key="8">
    <source>
        <dbReference type="SAM" id="MobiDB-lite"/>
    </source>
</evidence>
<comment type="function">
    <text evidence="1">May be involved in spermatogenesis.</text>
</comment>
<evidence type="ECO:0000256" key="4">
    <source>
        <dbReference type="ARBA" id="ARBA00021436"/>
    </source>
</evidence>
<dbReference type="EMBL" id="CAJNJA010020108">
    <property type="protein sequence ID" value="CAE7455271.1"/>
    <property type="molecule type" value="Genomic_DNA"/>
</dbReference>
<feature type="compositionally biased region" description="Acidic residues" evidence="8">
    <location>
        <begin position="417"/>
        <end position="426"/>
    </location>
</feature>
<evidence type="ECO:0000256" key="7">
    <source>
        <dbReference type="SAM" id="Coils"/>
    </source>
</evidence>
<dbReference type="Proteomes" id="UP000601435">
    <property type="component" value="Unassembled WGS sequence"/>
</dbReference>
<protein>
    <recommendedName>
        <fullName evidence="4">Cilia- and flagella-associated protein 299</fullName>
    </recommendedName>
</protein>
<evidence type="ECO:0000313" key="9">
    <source>
        <dbReference type="EMBL" id="CAE7455271.1"/>
    </source>
</evidence>
<sequence length="925" mass="104247">MMEEPLLAICRTSLELPERSNEVRWNLWSPKDRSWLEELKELWQDAVSRLESTPPQNMIPRRIHQIWLGPRRWPEPCERFAGEWKARHPTWEYRLWTDDDAGEELRGHPGLAKAYEAADNPAEKSDILRLAIILRHGGLYVDVDFECLKPLDVLHSRASFYCGLSNVGAVEVNNGLFAATAGHPLVSYLCDHLGKPWPEWGQDDVDPKEAVAYQIQRSGMLEMPSLQAGGQAAFLATTGPGFFTRGLVKGLRLLRGQRDLGPMLVCPPEVFYPLPNTERGVSDAEFRMPSSLAVHHWFRTWNEAERTEAEESTAVLNKKRIVAYCTRAAAALSVPCELERQIGAMMASRGGGFLAFLNRSRQRYEEAMREAEAEKVEACASPFEWACEETSPTELPLPDSTEEASDRSEVAEALQDLPEDGCEAEEELRLPSADPSSHEVEDNARATVEDPPENVQDGCEAEEELRLPSADPPSHEVEDNARATVEDPPENVQDSEIEVLGPALADPERFDEEDSVEADGDGGGVEPEDVKAHLAKPRRRKRLATQLFAVPGRRRRMLAESWPKDSHAVNAKVELHQGLKQEVPIKREAVKRELAGFPSDPSSADDMPGGALLKRRRRGGAGAERSQADAVGDRTPENAGRMMQGLPHADLLRLAGQLEHRYLGASEWQSVPVVVHADRSASNSSAQNPLEAMEDDYAHPYEDSIEKFTTYEDYLDSQITPQDRFYLEEDELARQLVEIGCRKGEVLTREDFAARREAAENAKKARLQSAPKVLASAQKKLTDFPVLRHLACREELVRSGKLSTIIFIRDKNHRGQEISGYIDYGHRLKTENFEPYFERKKRLLPKSSDLSFYNWDTQHSTSNESPNFQILPDHEQGLLFKNKRDRKVLSVDPRSEPGDNSKRLEVPTTEYIQVVIFDHMTRKKS</sequence>
<feature type="compositionally biased region" description="Basic and acidic residues" evidence="8">
    <location>
        <begin position="436"/>
        <end position="448"/>
    </location>
</feature>
<feature type="compositionally biased region" description="Acidic residues" evidence="8">
    <location>
        <begin position="487"/>
        <end position="497"/>
    </location>
</feature>
<dbReference type="Pfam" id="PF14713">
    <property type="entry name" value="DUF4464"/>
    <property type="match status" value="1"/>
</dbReference>
<dbReference type="InterPro" id="IPR007577">
    <property type="entry name" value="GlycoTrfase_DXD_sugar-bd_CS"/>
</dbReference>
<dbReference type="InterPro" id="IPR029044">
    <property type="entry name" value="Nucleotide-diphossugar_trans"/>
</dbReference>
<evidence type="ECO:0000256" key="5">
    <source>
        <dbReference type="ARBA" id="ARBA00022490"/>
    </source>
</evidence>
<dbReference type="GO" id="GO:0005634">
    <property type="term" value="C:nucleus"/>
    <property type="evidence" value="ECO:0007669"/>
    <property type="project" value="UniProtKB-SubCell"/>
</dbReference>